<feature type="transmembrane region" description="Helical" evidence="2">
    <location>
        <begin position="40"/>
        <end position="59"/>
    </location>
</feature>
<keyword evidence="2" id="KW-0472">Membrane</keyword>
<evidence type="ECO:0000313" key="3">
    <source>
        <dbReference type="EMBL" id="MZQ88531.1"/>
    </source>
</evidence>
<organism evidence="3 4">
    <name type="scientific">Frigidibacter albus</name>
    <dbReference type="NCBI Taxonomy" id="1465486"/>
    <lineage>
        <taxon>Bacteria</taxon>
        <taxon>Pseudomonadati</taxon>
        <taxon>Pseudomonadota</taxon>
        <taxon>Alphaproteobacteria</taxon>
        <taxon>Rhodobacterales</taxon>
        <taxon>Paracoccaceae</taxon>
        <taxon>Frigidibacter</taxon>
    </lineage>
</organism>
<evidence type="ECO:0000256" key="2">
    <source>
        <dbReference type="SAM" id="Phobius"/>
    </source>
</evidence>
<evidence type="ECO:0008006" key="5">
    <source>
        <dbReference type="Google" id="ProtNLM"/>
    </source>
</evidence>
<protein>
    <recommendedName>
        <fullName evidence="5">5-bromo-4-chloroindolyl phosphate hydrolysis protein</fullName>
    </recommendedName>
</protein>
<accession>A0A6L8VFP4</accession>
<dbReference type="Proteomes" id="UP000477083">
    <property type="component" value="Unassembled WGS sequence"/>
</dbReference>
<dbReference type="AlphaFoldDB" id="A0A6L8VFP4"/>
<dbReference type="EMBL" id="WWNR01000003">
    <property type="protein sequence ID" value="MZQ88531.1"/>
    <property type="molecule type" value="Genomic_DNA"/>
</dbReference>
<dbReference type="InterPro" id="IPR018770">
    <property type="entry name" value="ChloroindolylP_hydrolase"/>
</dbReference>
<keyword evidence="2" id="KW-0812">Transmembrane</keyword>
<feature type="region of interest" description="Disordered" evidence="1">
    <location>
        <begin position="1"/>
        <end position="31"/>
    </location>
</feature>
<name>A0A6L8VFP4_9RHOB</name>
<comment type="caution">
    <text evidence="3">The sequence shown here is derived from an EMBL/GenBank/DDBJ whole genome shotgun (WGS) entry which is preliminary data.</text>
</comment>
<keyword evidence="2" id="KW-1133">Transmembrane helix</keyword>
<dbReference type="OrthoDB" id="7375296at2"/>
<feature type="compositionally biased region" description="Basic and acidic residues" evidence="1">
    <location>
        <begin position="15"/>
        <end position="31"/>
    </location>
</feature>
<dbReference type="RefSeq" id="WP_161344233.1">
    <property type="nucleotide sequence ID" value="NZ_BMGW01000003.1"/>
</dbReference>
<evidence type="ECO:0000313" key="4">
    <source>
        <dbReference type="Proteomes" id="UP000477083"/>
    </source>
</evidence>
<gene>
    <name evidence="3" type="ORF">GS660_05415</name>
</gene>
<proteinExistence type="predicted"/>
<reference evidence="3 4" key="1">
    <citation type="submission" date="2020-01" db="EMBL/GenBank/DDBJ databases">
        <title>Frigidibacter albus SP32T (=CGMCC 1.13995T).</title>
        <authorList>
            <person name="Liao X."/>
        </authorList>
    </citation>
    <scope>NUCLEOTIDE SEQUENCE [LARGE SCALE GENOMIC DNA]</scope>
    <source>
        <strain evidence="3 4">SP32</strain>
    </source>
</reference>
<keyword evidence="4" id="KW-1185">Reference proteome</keyword>
<sequence length="303" mass="32848">MAQRFGGRYSPGGDARPRAEPDTDELRRARGPDPMRARRNLLFLAPVPLLFTAFSGGALGLATDLSALAMLWGGAWLTSEGVRAQAAFDARTTARRPAIPRKLFGAVLTGTGVALATLAPGAPADAGAVLAPAIFGVVAAALHVLAFGADPLRDKLAAGVDAFQSGRVARVLDEGERHLTAMREAIGRTGERALISRVARFEATVREMFARVENDPRDLTAARRWLGVYLEGARNATVKFTDLWLRSRDTDARVQYEAFLDDLEANFAARSQTLLLDDRSDLTVEIDVLRERLAREGLLRDDK</sequence>
<dbReference type="Pfam" id="PF10112">
    <property type="entry name" value="Halogen_Hydrol"/>
    <property type="match status" value="1"/>
</dbReference>
<evidence type="ECO:0000256" key="1">
    <source>
        <dbReference type="SAM" id="MobiDB-lite"/>
    </source>
</evidence>
<feature type="transmembrane region" description="Helical" evidence="2">
    <location>
        <begin position="128"/>
        <end position="147"/>
    </location>
</feature>